<dbReference type="AlphaFoldDB" id="A0A158B096"/>
<reference evidence="2" key="1">
    <citation type="submission" date="2016-01" db="EMBL/GenBank/DDBJ databases">
        <authorList>
            <person name="Peeters C."/>
        </authorList>
    </citation>
    <scope>NUCLEOTIDE SEQUENCE [LARGE SCALE GENOMIC DNA]</scope>
    <source>
        <strain evidence="2">LMG 29323</strain>
    </source>
</reference>
<keyword evidence="3" id="KW-1185">Reference proteome</keyword>
<feature type="region of interest" description="Disordered" evidence="1">
    <location>
        <begin position="167"/>
        <end position="197"/>
    </location>
</feature>
<evidence type="ECO:0000256" key="1">
    <source>
        <dbReference type="SAM" id="MobiDB-lite"/>
    </source>
</evidence>
<evidence type="ECO:0000313" key="2">
    <source>
        <dbReference type="EMBL" id="SAK63413.1"/>
    </source>
</evidence>
<sequence>MARVPDHVIDSLFRRMAAMYGSAYVDKWRAVPIKDMREQWAQGLAFVSSDDLRYGIARLFHHPGPPDLPTFIGLCRHEAVPLEHRPALTNGRSPMTPEGLAELARIKGIVNANPATLPNAPRADGIQWAYKLLDKATRGQANAHQVAFAEDAISRWKASHHVAADADNDAPLELPKRIASPHIYGDREPGSDDEVQP</sequence>
<gene>
    <name evidence="2" type="ORF">AWB80_02862</name>
</gene>
<dbReference type="Proteomes" id="UP000054911">
    <property type="component" value="Unassembled WGS sequence"/>
</dbReference>
<dbReference type="RefSeq" id="WP_143328035.1">
    <property type="nucleotide sequence ID" value="NZ_FCOE02000008.1"/>
</dbReference>
<name>A0A158B096_9BURK</name>
<comment type="caution">
    <text evidence="2">The sequence shown here is derived from an EMBL/GenBank/DDBJ whole genome shotgun (WGS) entry which is preliminary data.</text>
</comment>
<dbReference type="EMBL" id="FCOE02000008">
    <property type="protein sequence ID" value="SAK63413.1"/>
    <property type="molecule type" value="Genomic_DNA"/>
</dbReference>
<proteinExistence type="predicted"/>
<organism evidence="2 3">
    <name type="scientific">Caballeronia pedi</name>
    <dbReference type="NCBI Taxonomy" id="1777141"/>
    <lineage>
        <taxon>Bacteria</taxon>
        <taxon>Pseudomonadati</taxon>
        <taxon>Pseudomonadota</taxon>
        <taxon>Betaproteobacteria</taxon>
        <taxon>Burkholderiales</taxon>
        <taxon>Burkholderiaceae</taxon>
        <taxon>Caballeronia</taxon>
    </lineage>
</organism>
<dbReference type="STRING" id="1777141.AWB80_02862"/>
<protein>
    <submittedName>
        <fullName evidence="2">Uncharacterized protein</fullName>
    </submittedName>
</protein>
<dbReference type="OrthoDB" id="8946427at2"/>
<evidence type="ECO:0000313" key="3">
    <source>
        <dbReference type="Proteomes" id="UP000054911"/>
    </source>
</evidence>
<accession>A0A158B096</accession>